<dbReference type="GO" id="GO:0035599">
    <property type="term" value="F:aspartic acid methylthiotransferase activity"/>
    <property type="evidence" value="ECO:0007669"/>
    <property type="project" value="TreeGrafter"/>
</dbReference>
<evidence type="ECO:0000256" key="7">
    <source>
        <dbReference type="ARBA" id="ARBA00023004"/>
    </source>
</evidence>
<keyword evidence="4 11" id="KW-0808">Transferase</keyword>
<keyword evidence="8" id="KW-0411">Iron-sulfur</keyword>
<evidence type="ECO:0000256" key="4">
    <source>
        <dbReference type="ARBA" id="ARBA00022679"/>
    </source>
</evidence>
<dbReference type="InterPro" id="IPR005840">
    <property type="entry name" value="Ribosomal_uS12_MeSTrfase_RimO"/>
</dbReference>
<protein>
    <submittedName>
        <fullName evidence="11">MiaB/RimO family radical SAM methylthiotransferase</fullName>
    </submittedName>
</protein>
<dbReference type="InterPro" id="IPR007197">
    <property type="entry name" value="rSAM"/>
</dbReference>
<dbReference type="PANTHER" id="PTHR43837">
    <property type="entry name" value="RIBOSOMAL PROTEIN S12 METHYLTHIOTRANSFERASE RIMO"/>
    <property type="match status" value="1"/>
</dbReference>
<dbReference type="Pfam" id="PF04055">
    <property type="entry name" value="Radical_SAM"/>
    <property type="match status" value="1"/>
</dbReference>
<evidence type="ECO:0000256" key="3">
    <source>
        <dbReference type="ARBA" id="ARBA00022490"/>
    </source>
</evidence>
<dbReference type="GO" id="GO:0046872">
    <property type="term" value="F:metal ion binding"/>
    <property type="evidence" value="ECO:0007669"/>
    <property type="project" value="UniProtKB-KW"/>
</dbReference>
<dbReference type="GO" id="GO:0005829">
    <property type="term" value="C:cytosol"/>
    <property type="evidence" value="ECO:0007669"/>
    <property type="project" value="TreeGrafter"/>
</dbReference>
<evidence type="ECO:0000313" key="12">
    <source>
        <dbReference type="Proteomes" id="UP000464374"/>
    </source>
</evidence>
<dbReference type="InterPro" id="IPR023404">
    <property type="entry name" value="rSAM_horseshoe"/>
</dbReference>
<dbReference type="InterPro" id="IPR058240">
    <property type="entry name" value="rSAM_sf"/>
</dbReference>
<dbReference type="Pfam" id="PF18693">
    <property type="entry name" value="TRAM_2"/>
    <property type="match status" value="1"/>
</dbReference>
<dbReference type="Gene3D" id="2.40.50.140">
    <property type="entry name" value="Nucleic acid-binding proteins"/>
    <property type="match status" value="1"/>
</dbReference>
<keyword evidence="7" id="KW-0408">Iron</keyword>
<dbReference type="Pfam" id="PF00919">
    <property type="entry name" value="UPF0004"/>
    <property type="match status" value="1"/>
</dbReference>
<dbReference type="SFLD" id="SFLDG01082">
    <property type="entry name" value="B12-binding_domain_containing"/>
    <property type="match status" value="1"/>
</dbReference>
<dbReference type="PROSITE" id="PS51918">
    <property type="entry name" value="RADICAL_SAM"/>
    <property type="match status" value="1"/>
</dbReference>
<keyword evidence="3" id="KW-0963">Cytoplasm</keyword>
<reference evidence="11 12" key="1">
    <citation type="submission" date="2020-01" db="EMBL/GenBank/DDBJ databases">
        <title>Complete genome sequence of a human oral phylogroup 1 Treponema sp. strain ATCC 700766, originally isolated from periodontitis dental plaque.</title>
        <authorList>
            <person name="Chan Y."/>
            <person name="Huo Y.-B."/>
            <person name="Yu X.-L."/>
            <person name="Zeng H."/>
            <person name="Leung W.-K."/>
            <person name="Watt R.M."/>
        </authorList>
    </citation>
    <scope>NUCLEOTIDE SEQUENCE [LARGE SCALE GENOMIC DNA]</scope>
    <source>
        <strain evidence="11 12">OMZ 804</strain>
    </source>
</reference>
<evidence type="ECO:0000256" key="6">
    <source>
        <dbReference type="ARBA" id="ARBA00022723"/>
    </source>
</evidence>
<dbReference type="InterPro" id="IPR012340">
    <property type="entry name" value="NA-bd_OB-fold"/>
</dbReference>
<evidence type="ECO:0000259" key="10">
    <source>
        <dbReference type="PROSITE" id="PS51918"/>
    </source>
</evidence>
<keyword evidence="6" id="KW-0479">Metal-binding</keyword>
<dbReference type="EMBL" id="CP048020">
    <property type="protein sequence ID" value="QHX43478.1"/>
    <property type="molecule type" value="Genomic_DNA"/>
</dbReference>
<dbReference type="SUPFAM" id="SSF102114">
    <property type="entry name" value="Radical SAM enzymes"/>
    <property type="match status" value="1"/>
</dbReference>
<dbReference type="PANTHER" id="PTHR43837:SF1">
    <property type="entry name" value="RIBOSOMAL PROTEIN US12 METHYLTHIOTRANSFERASE RIMO"/>
    <property type="match status" value="1"/>
</dbReference>
<sequence>MTKRFFLDQHGCAKNQVDGELLIGILTDNGWQKTIEPEKADLIIVNSCGFIEPAKKESIEAVITARMAYPQAKILLAGCLAERYGDIFKTEFEEADALFGNGDLSQLPILIDQLFPAQPKLQSEQSLSAEGQTMVSDSKKKTIADTAPAEYLSAVQNTEHSRPFLKPAQEGVCCGSRPELLSFPRSAFIKITEGCDNCCSFCAIPLIRGSVRSRPLDSIVNEIRGFVQQGYKEFNLIGQDLAVYDAAPPPLDKLSNRLNNNLPALPTQTKQGLSGLAQLLHAISGIDGTFSVRLLYIHPDHFPPDILPIMTADTRFLPYFDIPFQSGSDPIIRAMNRCGSAETYLKLIETIRAAFRTAESPYGEAVIRTTFLTGFPGETQTDFERTAAFLQAAQSLWSGAFAYSQEEGTKAADMKKQVPAKIAEQRKTALNELQLKITEQKLAAFCGLETDVLIEEIIPQEQNNEEENTQCCIALGRAWFQAPEVDGAVVVNFSQAQKDSEGLPITAGSLVRVRITALRGIDLEADAL</sequence>
<evidence type="ECO:0000256" key="8">
    <source>
        <dbReference type="ARBA" id="ARBA00023014"/>
    </source>
</evidence>
<keyword evidence="2" id="KW-0004">4Fe-4S</keyword>
<keyword evidence="5" id="KW-0949">S-adenosyl-L-methionine</keyword>
<gene>
    <name evidence="11" type="ORF">GWP43_08495</name>
</gene>
<dbReference type="PROSITE" id="PS01278">
    <property type="entry name" value="MTTASE_RADICAL"/>
    <property type="match status" value="1"/>
</dbReference>
<dbReference type="SFLD" id="SFLDS00029">
    <property type="entry name" value="Radical_SAM"/>
    <property type="match status" value="1"/>
</dbReference>
<proteinExistence type="predicted"/>
<dbReference type="GO" id="GO:0051539">
    <property type="term" value="F:4 iron, 4 sulfur cluster binding"/>
    <property type="evidence" value="ECO:0007669"/>
    <property type="project" value="UniProtKB-KW"/>
</dbReference>
<organism evidence="11 12">
    <name type="scientific">Treponema vincentii</name>
    <dbReference type="NCBI Taxonomy" id="69710"/>
    <lineage>
        <taxon>Bacteria</taxon>
        <taxon>Pseudomonadati</taxon>
        <taxon>Spirochaetota</taxon>
        <taxon>Spirochaetia</taxon>
        <taxon>Spirochaetales</taxon>
        <taxon>Treponemataceae</taxon>
        <taxon>Treponema</taxon>
    </lineage>
</organism>
<feature type="domain" description="MTTase N-terminal" evidence="9">
    <location>
        <begin position="3"/>
        <end position="116"/>
    </location>
</feature>
<comment type="cofactor">
    <cofactor evidence="1">
        <name>[4Fe-4S] cluster</name>
        <dbReference type="ChEBI" id="CHEBI:49883"/>
    </cofactor>
</comment>
<dbReference type="Gene3D" id="3.40.50.12160">
    <property type="entry name" value="Methylthiotransferase, N-terminal domain"/>
    <property type="match status" value="1"/>
</dbReference>
<evidence type="ECO:0000256" key="2">
    <source>
        <dbReference type="ARBA" id="ARBA00022485"/>
    </source>
</evidence>
<dbReference type="InterPro" id="IPR038135">
    <property type="entry name" value="Methylthiotransferase_N_sf"/>
</dbReference>
<dbReference type="SMART" id="SM00729">
    <property type="entry name" value="Elp3"/>
    <property type="match status" value="1"/>
</dbReference>
<feature type="domain" description="Radical SAM core" evidence="10">
    <location>
        <begin position="181"/>
        <end position="440"/>
    </location>
</feature>
<name>A0A6P1Y107_9SPIR</name>
<accession>A0A6P1Y107</accession>
<dbReference type="InterPro" id="IPR002792">
    <property type="entry name" value="TRAM_dom"/>
</dbReference>
<dbReference type="GO" id="GO:0006400">
    <property type="term" value="P:tRNA modification"/>
    <property type="evidence" value="ECO:0007669"/>
    <property type="project" value="InterPro"/>
</dbReference>
<dbReference type="PROSITE" id="PS51449">
    <property type="entry name" value="MTTASE_N"/>
    <property type="match status" value="1"/>
</dbReference>
<dbReference type="InterPro" id="IPR020612">
    <property type="entry name" value="Methylthiotransferase_CS"/>
</dbReference>
<dbReference type="RefSeq" id="WP_162663798.1">
    <property type="nucleotide sequence ID" value="NZ_CP048020.1"/>
</dbReference>
<evidence type="ECO:0000256" key="5">
    <source>
        <dbReference type="ARBA" id="ARBA00022691"/>
    </source>
</evidence>
<dbReference type="InterPro" id="IPR005839">
    <property type="entry name" value="Methylthiotransferase"/>
</dbReference>
<dbReference type="Proteomes" id="UP000464374">
    <property type="component" value="Chromosome"/>
</dbReference>
<dbReference type="SFLD" id="SFLDG01061">
    <property type="entry name" value="methylthiotransferase"/>
    <property type="match status" value="1"/>
</dbReference>
<evidence type="ECO:0000256" key="1">
    <source>
        <dbReference type="ARBA" id="ARBA00001966"/>
    </source>
</evidence>
<dbReference type="KEGG" id="trz:GWP43_08495"/>
<dbReference type="AlphaFoldDB" id="A0A6P1Y107"/>
<evidence type="ECO:0000259" key="9">
    <source>
        <dbReference type="PROSITE" id="PS51449"/>
    </source>
</evidence>
<evidence type="ECO:0000313" key="11">
    <source>
        <dbReference type="EMBL" id="QHX43478.1"/>
    </source>
</evidence>
<dbReference type="InterPro" id="IPR006638">
    <property type="entry name" value="Elp3/MiaA/NifB-like_rSAM"/>
</dbReference>
<dbReference type="Gene3D" id="3.80.30.20">
    <property type="entry name" value="tm_1862 like domain"/>
    <property type="match status" value="1"/>
</dbReference>
<dbReference type="InterPro" id="IPR013848">
    <property type="entry name" value="Methylthiotransferase_N"/>
</dbReference>